<keyword evidence="4" id="KW-0812">Transmembrane</keyword>
<dbReference type="KEGG" id="pchm:VFPPC_16886"/>
<organism evidence="5 6">
    <name type="scientific">Pochonia chlamydosporia 170</name>
    <dbReference type="NCBI Taxonomy" id="1380566"/>
    <lineage>
        <taxon>Eukaryota</taxon>
        <taxon>Fungi</taxon>
        <taxon>Dikarya</taxon>
        <taxon>Ascomycota</taxon>
        <taxon>Pezizomycotina</taxon>
        <taxon>Sordariomycetes</taxon>
        <taxon>Hypocreomycetidae</taxon>
        <taxon>Hypocreales</taxon>
        <taxon>Clavicipitaceae</taxon>
        <taxon>Pochonia</taxon>
    </lineage>
</organism>
<feature type="transmembrane region" description="Helical" evidence="4">
    <location>
        <begin position="48"/>
        <end position="69"/>
    </location>
</feature>
<evidence type="ECO:0000313" key="5">
    <source>
        <dbReference type="EMBL" id="OAQ59114.1"/>
    </source>
</evidence>
<dbReference type="Pfam" id="PF11807">
    <property type="entry name" value="UstYa"/>
    <property type="match status" value="1"/>
</dbReference>
<sequence>MPPWFTSKYNPLSSKPPDEDWPEHANDGYAEKALKPTRMLCSLLSMKAILVSLIMILQSGIIIHLHIVASRCQRVQLDVPETFRAQYGGDFRYQSLDHVYDSLWNETDKSVIEMSPAGIEDGHEEIGAITMFHQLHCLASIRKALQESAEGKYIGIDSRDDNHWPHCFDYLRKGILCYGDDTIERQGHYPNGTIQKPISGFQDMRTCRDVAHTYKLRSEKSVWLPANRPPPS</sequence>
<protein>
    <submittedName>
        <fullName evidence="5">Uncharacterized protein</fullName>
    </submittedName>
</protein>
<dbReference type="STRING" id="1380566.A0A179F0Y1"/>
<feature type="region of interest" description="Disordered" evidence="3">
    <location>
        <begin position="1"/>
        <end position="24"/>
    </location>
</feature>
<dbReference type="AlphaFoldDB" id="A0A179F0Y1"/>
<dbReference type="GO" id="GO:0043386">
    <property type="term" value="P:mycotoxin biosynthetic process"/>
    <property type="evidence" value="ECO:0007669"/>
    <property type="project" value="InterPro"/>
</dbReference>
<reference evidence="5 6" key="1">
    <citation type="journal article" date="2016" name="PLoS Pathog.">
        <title>Biosynthesis of antibiotic leucinostatins in bio-control fungus Purpureocillium lilacinum and their inhibition on phytophthora revealed by genome mining.</title>
        <authorList>
            <person name="Wang G."/>
            <person name="Liu Z."/>
            <person name="Lin R."/>
            <person name="Li E."/>
            <person name="Mao Z."/>
            <person name="Ling J."/>
            <person name="Yang Y."/>
            <person name="Yin W.B."/>
            <person name="Xie B."/>
        </authorList>
    </citation>
    <scope>NUCLEOTIDE SEQUENCE [LARGE SCALE GENOMIC DNA]</scope>
    <source>
        <strain evidence="5">170</strain>
    </source>
</reference>
<evidence type="ECO:0000256" key="1">
    <source>
        <dbReference type="ARBA" id="ARBA00004685"/>
    </source>
</evidence>
<dbReference type="RefSeq" id="XP_018137169.1">
    <property type="nucleotide sequence ID" value="XM_018294639.1"/>
</dbReference>
<dbReference type="GeneID" id="28858633"/>
<evidence type="ECO:0000256" key="3">
    <source>
        <dbReference type="SAM" id="MobiDB-lite"/>
    </source>
</evidence>
<dbReference type="PANTHER" id="PTHR33365:SF4">
    <property type="entry name" value="CYCLOCHLOROTINE BIOSYNTHESIS PROTEIN O"/>
    <property type="match status" value="1"/>
</dbReference>
<keyword evidence="4" id="KW-1133">Transmembrane helix</keyword>
<dbReference type="EMBL" id="LSBJ02000010">
    <property type="protein sequence ID" value="OAQ59114.1"/>
    <property type="molecule type" value="Genomic_DNA"/>
</dbReference>
<comment type="similarity">
    <text evidence="2">Belongs to the ustYa family.</text>
</comment>
<dbReference type="InterPro" id="IPR021765">
    <property type="entry name" value="UstYa-like"/>
</dbReference>
<dbReference type="PANTHER" id="PTHR33365">
    <property type="entry name" value="YALI0B05434P"/>
    <property type="match status" value="1"/>
</dbReference>
<dbReference type="OrthoDB" id="3687641at2759"/>
<keyword evidence="6" id="KW-1185">Reference proteome</keyword>
<accession>A0A179F0Y1</accession>
<keyword evidence="4" id="KW-0472">Membrane</keyword>
<proteinExistence type="inferred from homology"/>
<name>A0A179F0Y1_METCM</name>
<evidence type="ECO:0000256" key="2">
    <source>
        <dbReference type="ARBA" id="ARBA00035112"/>
    </source>
</evidence>
<gene>
    <name evidence="5" type="ORF">VFPPC_16886</name>
</gene>
<comment type="caution">
    <text evidence="5">The sequence shown here is derived from an EMBL/GenBank/DDBJ whole genome shotgun (WGS) entry which is preliminary data.</text>
</comment>
<evidence type="ECO:0000313" key="6">
    <source>
        <dbReference type="Proteomes" id="UP000078397"/>
    </source>
</evidence>
<dbReference type="Proteomes" id="UP000078397">
    <property type="component" value="Unassembled WGS sequence"/>
</dbReference>
<comment type="pathway">
    <text evidence="1">Mycotoxin biosynthesis.</text>
</comment>
<evidence type="ECO:0000256" key="4">
    <source>
        <dbReference type="SAM" id="Phobius"/>
    </source>
</evidence>